<accession>A0ACD4NKZ7</accession>
<protein>
    <submittedName>
        <fullName evidence="1">TerB family tellurite resistance protein</fullName>
    </submittedName>
</protein>
<dbReference type="EMBL" id="CP113520">
    <property type="protein sequence ID" value="WAJ27491.1"/>
    <property type="molecule type" value="Genomic_DNA"/>
</dbReference>
<sequence length="160" mass="17597">MFEAVKEFLRTLSGEEGARGFGRDGNDDPRVAAAALLHHVAEADGVVSGPERARLKRMLAEAYGLSDTEAAAVTAAGEKADAEAVDLYHFTSVLLRRLSAEERLAFVQLLWRVAYVDGGVHELEDNIVWRVCELLGVSTRDRMIAKRSAEDRLRERSEGA</sequence>
<evidence type="ECO:0000313" key="1">
    <source>
        <dbReference type="EMBL" id="WAJ27491.1"/>
    </source>
</evidence>
<organism evidence="1 2">
    <name type="scientific">Antarcticirhabdus aurantiaca</name>
    <dbReference type="NCBI Taxonomy" id="2606717"/>
    <lineage>
        <taxon>Bacteria</taxon>
        <taxon>Pseudomonadati</taxon>
        <taxon>Pseudomonadota</taxon>
        <taxon>Alphaproteobacteria</taxon>
        <taxon>Hyphomicrobiales</taxon>
        <taxon>Aurantimonadaceae</taxon>
        <taxon>Antarcticirhabdus</taxon>
    </lineage>
</organism>
<proteinExistence type="predicted"/>
<name>A0ACD4NKZ7_9HYPH</name>
<keyword evidence="2" id="KW-1185">Reference proteome</keyword>
<reference evidence="1" key="1">
    <citation type="submission" date="2022-11" db="EMBL/GenBank/DDBJ databases">
        <title>beta-Carotene-producing bacterium, Jeongeuplla avenae sp. nov., alleviates the salt stress of Arabidopsis seedlings.</title>
        <authorList>
            <person name="Jiang L."/>
            <person name="Lee J."/>
        </authorList>
    </citation>
    <scope>NUCLEOTIDE SEQUENCE</scope>
    <source>
        <strain evidence="1">DY_R2A_6</strain>
    </source>
</reference>
<dbReference type="Proteomes" id="UP001163223">
    <property type="component" value="Chromosome"/>
</dbReference>
<evidence type="ECO:0000313" key="2">
    <source>
        <dbReference type="Proteomes" id="UP001163223"/>
    </source>
</evidence>
<gene>
    <name evidence="1" type="ORF">OXU80_22010</name>
</gene>